<feature type="transmembrane region" description="Helical" evidence="10">
    <location>
        <begin position="24"/>
        <end position="42"/>
    </location>
</feature>
<dbReference type="PANTHER" id="PTHR10638:SF20">
    <property type="entry name" value="AMINE OXIDASE"/>
    <property type="match status" value="1"/>
</dbReference>
<proteinExistence type="inferred from homology"/>
<sequence>MSYQAKHQRRDVESRTKTSVSTRSLLFGLSVLLNVVCFVFILRRSHDLTDVFSHGIFFGDSWYTGLDKTPSTSIVEDAPIERCPTPSPQPASPPAPINPWASLEVSEFSQIEDWLFEDARGLNLTRSTQSVSSDNVIFLIEAYYPPKDETLAYLEDPASSPSPERFARVTIHHGGWKDPVIKDYLVGPLPITSRTTIRPLVDIYHRKDIPFNARGLSQLTELPQFLGKAVAPIASAMEELFGGSIRGQENDTLVAGMSGPFSFDGKFRRLWMTWRRNTAGSFILPVNFYQYVDFSGTDPSQWKILKTMYHGQVFPTIDSFLEAFRNGTLIRHKDQADPNLDLSWTQRKRIGVDRDLDSLPGPRSVSFSGLRFRVDRERQYVSWMGWCMYLGFDRDMGLNFWDIRFRGERIIYQLAPQEAIAQYAGNDPMQATTAWLDRHFGMGSMVRNMITHYDCPQEAIYLPATTYSILGNVHVERAICIFEQDTGKPLTRHYGYEEGEFGAVKSYVLTIRSTTTVGNYDYRESHFHSEEILTRAWISIPQLYVTILFDYLFFLDGTIEVRLSASGYMQGGYWNPKQDGYGARIRETSMGNLHDHVINYKVDFDIAGRANSVLKTTTKQEIISHPWLDDDWGQEVIQQKITKEYITNEDDALLKHPLNFQGNYALVNQDVKNAWGYPRGYVIHPGYSSIHNTVVGSKRLLNNANWARYNLAVSRRKETEPSSSTMWNLHLPGNPVVDFHNFFDGENITQQDLVAWINLGMHHLHLLSILVPNRSFVLTPLNYFDYDISMELKNAVLLHNPERQGDAYSFDDYGVKQDLTCLPEPPSPFEYLDARIVGPDGNLRDFERGADLRRASEMFLRVRVGT</sequence>
<dbReference type="Gene3D" id="2.70.98.20">
    <property type="entry name" value="Copper amine oxidase, catalytic domain"/>
    <property type="match status" value="1"/>
</dbReference>
<evidence type="ECO:0000259" key="11">
    <source>
        <dbReference type="Pfam" id="PF01179"/>
    </source>
</evidence>
<comment type="cofactor">
    <cofactor evidence="1">
        <name>Cu cation</name>
        <dbReference type="ChEBI" id="CHEBI:23378"/>
    </cofactor>
</comment>
<dbReference type="Gene3D" id="3.10.450.40">
    <property type="match status" value="2"/>
</dbReference>
<dbReference type="GO" id="GO:0005507">
    <property type="term" value="F:copper ion binding"/>
    <property type="evidence" value="ECO:0007669"/>
    <property type="project" value="InterPro"/>
</dbReference>
<feature type="active site" description="Schiff-base intermediate with substrate; via topaquinone" evidence="7">
    <location>
        <position position="520"/>
    </location>
</feature>
<dbReference type="InterPro" id="IPR015798">
    <property type="entry name" value="Cu_amine_oxidase_C"/>
</dbReference>
<keyword evidence="10" id="KW-0472">Membrane</keyword>
<evidence type="ECO:0000256" key="4">
    <source>
        <dbReference type="ARBA" id="ARBA00022772"/>
    </source>
</evidence>
<comment type="cofactor">
    <cofactor evidence="9">
        <name>Cu cation</name>
        <dbReference type="ChEBI" id="CHEBI:23378"/>
    </cofactor>
    <text evidence="9">Contains 1 topaquinone per subunit.</text>
</comment>
<accession>A0A8S0WV56</accession>
<dbReference type="Pfam" id="PF09248">
    <property type="entry name" value="DUF1965"/>
    <property type="match status" value="1"/>
</dbReference>
<evidence type="ECO:0000256" key="7">
    <source>
        <dbReference type="PIRSR" id="PIRSR600269-50"/>
    </source>
</evidence>
<dbReference type="OrthoDB" id="3341590at2759"/>
<evidence type="ECO:0000256" key="3">
    <source>
        <dbReference type="ARBA" id="ARBA00022723"/>
    </source>
</evidence>
<dbReference type="GO" id="GO:0009308">
    <property type="term" value="P:amine metabolic process"/>
    <property type="evidence" value="ECO:0007669"/>
    <property type="project" value="UniProtKB-UniRule"/>
</dbReference>
<comment type="caution">
    <text evidence="13">The sequence shown here is derived from an EMBL/GenBank/DDBJ whole genome shotgun (WGS) entry which is preliminary data.</text>
</comment>
<dbReference type="InterPro" id="IPR000269">
    <property type="entry name" value="Cu_amine_oxidase"/>
</dbReference>
<dbReference type="GO" id="GO:0005886">
    <property type="term" value="C:plasma membrane"/>
    <property type="evidence" value="ECO:0007669"/>
    <property type="project" value="TreeGrafter"/>
</dbReference>
<organism evidence="13 14">
    <name type="scientific">Cyclocybe aegerita</name>
    <name type="common">Black poplar mushroom</name>
    <name type="synonym">Agrocybe aegerita</name>
    <dbReference type="NCBI Taxonomy" id="1973307"/>
    <lineage>
        <taxon>Eukaryota</taxon>
        <taxon>Fungi</taxon>
        <taxon>Dikarya</taxon>
        <taxon>Basidiomycota</taxon>
        <taxon>Agaricomycotina</taxon>
        <taxon>Agaricomycetes</taxon>
        <taxon>Agaricomycetidae</taxon>
        <taxon>Agaricales</taxon>
        <taxon>Agaricineae</taxon>
        <taxon>Bolbitiaceae</taxon>
        <taxon>Cyclocybe</taxon>
    </lineage>
</organism>
<comment type="PTM">
    <text evidence="8 9">Topaquinone (TPQ) is generated by copper-dependent autoxidation of a specific tyrosyl residue.</text>
</comment>
<evidence type="ECO:0000256" key="9">
    <source>
        <dbReference type="RuleBase" id="RU000672"/>
    </source>
</evidence>
<dbReference type="PRINTS" id="PR00766">
    <property type="entry name" value="CUDAOXIDASE"/>
</dbReference>
<evidence type="ECO:0000259" key="12">
    <source>
        <dbReference type="Pfam" id="PF09248"/>
    </source>
</evidence>
<dbReference type="SUPFAM" id="SSF54416">
    <property type="entry name" value="Amine oxidase N-terminal region"/>
    <property type="match status" value="2"/>
</dbReference>
<feature type="active site" description="Proton acceptor" evidence="7">
    <location>
        <position position="437"/>
    </location>
</feature>
<dbReference type="GO" id="GO:0048038">
    <property type="term" value="F:quinone binding"/>
    <property type="evidence" value="ECO:0007669"/>
    <property type="project" value="InterPro"/>
</dbReference>
<evidence type="ECO:0000256" key="6">
    <source>
        <dbReference type="ARBA" id="ARBA00023008"/>
    </source>
</evidence>
<protein>
    <recommendedName>
        <fullName evidence="9">Amine oxidase</fullName>
        <ecNumber evidence="9">1.4.3.-</ecNumber>
    </recommendedName>
</protein>
<evidence type="ECO:0000256" key="2">
    <source>
        <dbReference type="ARBA" id="ARBA00007983"/>
    </source>
</evidence>
<dbReference type="InterPro" id="IPR016182">
    <property type="entry name" value="Cu_amine_oxidase_N-reg"/>
</dbReference>
<evidence type="ECO:0000256" key="10">
    <source>
        <dbReference type="SAM" id="Phobius"/>
    </source>
</evidence>
<name>A0A8S0WV56_CYCAE</name>
<feature type="modified residue" description="2',4',5'-topaquinone" evidence="8">
    <location>
        <position position="520"/>
    </location>
</feature>
<keyword evidence="5 9" id="KW-0560">Oxidoreductase</keyword>
<feature type="domain" description="DUF1965" evidence="12">
    <location>
        <begin position="283"/>
        <end position="348"/>
    </location>
</feature>
<dbReference type="AlphaFoldDB" id="A0A8S0WV56"/>
<keyword evidence="10" id="KW-0812">Transmembrane</keyword>
<dbReference type="PANTHER" id="PTHR10638">
    <property type="entry name" value="COPPER AMINE OXIDASE"/>
    <property type="match status" value="1"/>
</dbReference>
<evidence type="ECO:0000256" key="1">
    <source>
        <dbReference type="ARBA" id="ARBA00001935"/>
    </source>
</evidence>
<dbReference type="Proteomes" id="UP000467700">
    <property type="component" value="Unassembled WGS sequence"/>
</dbReference>
<dbReference type="Pfam" id="PF01179">
    <property type="entry name" value="Cu_amine_oxid"/>
    <property type="match status" value="1"/>
</dbReference>
<evidence type="ECO:0000256" key="8">
    <source>
        <dbReference type="PIRSR" id="PIRSR600269-51"/>
    </source>
</evidence>
<evidence type="ECO:0000313" key="13">
    <source>
        <dbReference type="EMBL" id="CAA7259438.1"/>
    </source>
</evidence>
<evidence type="ECO:0000256" key="5">
    <source>
        <dbReference type="ARBA" id="ARBA00023002"/>
    </source>
</evidence>
<keyword evidence="3 9" id="KW-0479">Metal-binding</keyword>
<keyword evidence="10" id="KW-1133">Transmembrane helix</keyword>
<comment type="similarity">
    <text evidence="2 9">Belongs to the copper/topaquinone oxidase family.</text>
</comment>
<keyword evidence="6 9" id="KW-0186">Copper</keyword>
<dbReference type="InterPro" id="IPR036460">
    <property type="entry name" value="Cu_amine_oxidase_C_sf"/>
</dbReference>
<evidence type="ECO:0000313" key="14">
    <source>
        <dbReference type="Proteomes" id="UP000467700"/>
    </source>
</evidence>
<dbReference type="EMBL" id="CACVBS010000024">
    <property type="protein sequence ID" value="CAA7259438.1"/>
    <property type="molecule type" value="Genomic_DNA"/>
</dbReference>
<dbReference type="EC" id="1.4.3.-" evidence="9"/>
<gene>
    <name evidence="13" type="ORF">AAE3_LOCUS1796</name>
</gene>
<keyword evidence="4 7" id="KW-0801">TPQ</keyword>
<dbReference type="InterPro" id="IPR015328">
    <property type="entry name" value="DUF1965"/>
</dbReference>
<keyword evidence="14" id="KW-1185">Reference proteome</keyword>
<feature type="domain" description="Copper amine oxidase catalytic" evidence="11">
    <location>
        <begin position="363"/>
        <end position="789"/>
    </location>
</feature>
<dbReference type="GO" id="GO:0008131">
    <property type="term" value="F:primary methylamine oxidase activity"/>
    <property type="evidence" value="ECO:0007669"/>
    <property type="project" value="InterPro"/>
</dbReference>
<reference evidence="13 14" key="1">
    <citation type="submission" date="2020-01" db="EMBL/GenBank/DDBJ databases">
        <authorList>
            <person name="Gupta K D."/>
        </authorList>
    </citation>
    <scope>NUCLEOTIDE SEQUENCE [LARGE SCALE GENOMIC DNA]</scope>
</reference>
<dbReference type="SUPFAM" id="SSF49998">
    <property type="entry name" value="Amine oxidase catalytic domain"/>
    <property type="match status" value="1"/>
</dbReference>